<dbReference type="HOGENOM" id="CLU_2469844_0_0_1"/>
<dbReference type="Proteomes" id="UP000001055">
    <property type="component" value="Unassembled WGS sequence"/>
</dbReference>
<reference evidence="2" key="1">
    <citation type="journal article" date="2007" name="Plant Cell">
        <title>Dothideomycete-plant interactions illuminated by genome sequencing and EST analysis of the wheat pathogen Stagonospora nodorum.</title>
        <authorList>
            <person name="Hane J.K."/>
            <person name="Lowe R.G."/>
            <person name="Solomon P.S."/>
            <person name="Tan K.C."/>
            <person name="Schoch C.L."/>
            <person name="Spatafora J.W."/>
            <person name="Crous P.W."/>
            <person name="Kodira C."/>
            <person name="Birren B.W."/>
            <person name="Galagan J.E."/>
            <person name="Torriani S.F."/>
            <person name="McDonald B.A."/>
            <person name="Oliver R.P."/>
        </authorList>
    </citation>
    <scope>NUCLEOTIDE SEQUENCE [LARGE SCALE GENOMIC DNA]</scope>
    <source>
        <strain evidence="2">SN15 / ATCC MYA-4574 / FGSC 10173</strain>
    </source>
</reference>
<sequence>MAIEEVLLNREHVAVNLAVVDSQYYRLSQPVCQNEQAATAEPVACARREDLRVEFEAAGFGLRVMPPPEKRSMKTTLLHLGCMQMRLY</sequence>
<dbReference type="AlphaFoldDB" id="Q0TW07"/>
<dbReference type="EMBL" id="CH445369">
    <property type="protein sequence ID" value="EAT76308.1"/>
    <property type="molecule type" value="Genomic_DNA"/>
</dbReference>
<dbReference type="InParanoid" id="Q0TW07"/>
<evidence type="ECO:0000313" key="1">
    <source>
        <dbReference type="EMBL" id="EAT76308.1"/>
    </source>
</evidence>
<proteinExistence type="predicted"/>
<gene>
    <name evidence="1" type="ORF">SNOG_16322</name>
</gene>
<evidence type="ECO:0000313" key="2">
    <source>
        <dbReference type="Proteomes" id="UP000001055"/>
    </source>
</evidence>
<name>Q0TW07_PHANO</name>
<protein>
    <submittedName>
        <fullName evidence="1">Uncharacterized protein</fullName>
    </submittedName>
</protein>
<dbReference type="GeneID" id="5983376"/>
<accession>Q0TW07</accession>
<organism evidence="1 2">
    <name type="scientific">Phaeosphaeria nodorum (strain SN15 / ATCC MYA-4574 / FGSC 10173)</name>
    <name type="common">Glume blotch fungus</name>
    <name type="synonym">Parastagonospora nodorum</name>
    <dbReference type="NCBI Taxonomy" id="321614"/>
    <lineage>
        <taxon>Eukaryota</taxon>
        <taxon>Fungi</taxon>
        <taxon>Dikarya</taxon>
        <taxon>Ascomycota</taxon>
        <taxon>Pezizomycotina</taxon>
        <taxon>Dothideomycetes</taxon>
        <taxon>Pleosporomycetidae</taxon>
        <taxon>Pleosporales</taxon>
        <taxon>Pleosporineae</taxon>
        <taxon>Phaeosphaeriaceae</taxon>
        <taxon>Parastagonospora</taxon>
    </lineage>
</organism>
<dbReference type="RefSeq" id="XP_001806445.1">
    <property type="nucleotide sequence ID" value="XM_001806393.1"/>
</dbReference>
<dbReference type="KEGG" id="pno:SNOG_16322"/>